<sequence length="368" mass="42216">MERDKIPAERMLGNISLSDLKSISQEDIEQLLRITDQIQDFQELMMKYECAMYEIKTKLDVLNKELSLRNNRNPFESIKTRIKAPISLFEKMQRKGLPFTVDNIKDNISDVAGIRVICSFIDDIYMLADCLKEQDDVRLIEIKDYIENPKPSGYRSLHLILEIPIFLTHDKEFMTVEVQFRTIAMDFWASLEHKMKYKKDIQDAEMITEDLCFSADMINQIDRRMQQIRERIDAGRAKEDTEGPRIDFSNLKKEIEELSDDSSNGEKNVKSPAEQKSSENSIGAVLDAAKKQISQMSDNGAKENSASSDDVDRHDLQNIESRTEIENGKKSKKKVIEIEQSDPIFIASANVQSSSKKNSAKAVESSLR</sequence>
<feature type="domain" description="RelA/SpoT" evidence="3">
    <location>
        <begin position="80"/>
        <end position="203"/>
    </location>
</feature>
<dbReference type="UniPathway" id="UPA00908">
    <property type="reaction ID" value="UER00884"/>
</dbReference>
<dbReference type="eggNOG" id="COG2357">
    <property type="taxonomic scope" value="Bacteria"/>
</dbReference>
<feature type="region of interest" description="Disordered" evidence="2">
    <location>
        <begin position="233"/>
        <end position="252"/>
    </location>
</feature>
<dbReference type="SMART" id="SM00954">
    <property type="entry name" value="RelA_SpoT"/>
    <property type="match status" value="1"/>
</dbReference>
<feature type="compositionally biased region" description="Basic and acidic residues" evidence="2">
    <location>
        <begin position="310"/>
        <end position="334"/>
    </location>
</feature>
<evidence type="ECO:0000259" key="3">
    <source>
        <dbReference type="SMART" id="SM00954"/>
    </source>
</evidence>
<gene>
    <name evidence="4" type="ORF">SAMN04487884_13026</name>
</gene>
<reference evidence="4 5" key="1">
    <citation type="submission" date="2016-10" db="EMBL/GenBank/DDBJ databases">
        <authorList>
            <person name="de Groot N.N."/>
        </authorList>
    </citation>
    <scope>NUCLEOTIDE SEQUENCE [LARGE SCALE GENOMIC DNA]</scope>
    <source>
        <strain evidence="4 5">AR40</strain>
    </source>
</reference>
<dbReference type="Gene3D" id="3.30.460.10">
    <property type="entry name" value="Beta Polymerase, domain 2"/>
    <property type="match status" value="1"/>
</dbReference>
<dbReference type="Pfam" id="PF04607">
    <property type="entry name" value="RelA_SpoT"/>
    <property type="match status" value="1"/>
</dbReference>
<dbReference type="SUPFAM" id="SSF81301">
    <property type="entry name" value="Nucleotidyltransferase"/>
    <property type="match status" value="1"/>
</dbReference>
<feature type="region of interest" description="Disordered" evidence="2">
    <location>
        <begin position="257"/>
        <end position="281"/>
    </location>
</feature>
<dbReference type="InterPro" id="IPR007685">
    <property type="entry name" value="RelA_SpoT"/>
</dbReference>
<dbReference type="AlphaFoldDB" id="A0A1H9WGT8"/>
<protein>
    <submittedName>
        <fullName evidence="4">PpGpp synthetase catalytic domain-containing protein (RelA/SpoT-type nucleotidyltranferase)</fullName>
    </submittedName>
</protein>
<comment type="pathway">
    <text evidence="1">Purine metabolism; ppGpp biosynthesis; ppGpp from GTP: step 1/2.</text>
</comment>
<feature type="region of interest" description="Disordered" evidence="2">
    <location>
        <begin position="349"/>
        <end position="368"/>
    </location>
</feature>
<dbReference type="InterPro" id="IPR043519">
    <property type="entry name" value="NT_sf"/>
</dbReference>
<evidence type="ECO:0000256" key="2">
    <source>
        <dbReference type="SAM" id="MobiDB-lite"/>
    </source>
</evidence>
<organism evidence="4 5">
    <name type="scientific">Butyrivibrio fibrisolvens</name>
    <dbReference type="NCBI Taxonomy" id="831"/>
    <lineage>
        <taxon>Bacteria</taxon>
        <taxon>Bacillati</taxon>
        <taxon>Bacillota</taxon>
        <taxon>Clostridia</taxon>
        <taxon>Lachnospirales</taxon>
        <taxon>Lachnospiraceae</taxon>
        <taxon>Butyrivibrio</taxon>
    </lineage>
</organism>
<proteinExistence type="predicted"/>
<dbReference type="PANTHER" id="PTHR47837">
    <property type="entry name" value="GTP PYROPHOSPHOKINASE YJBM"/>
    <property type="match status" value="1"/>
</dbReference>
<dbReference type="Gene3D" id="1.10.287.860">
    <property type="entry name" value="Nucleotidyltransferase"/>
    <property type="match status" value="1"/>
</dbReference>
<feature type="compositionally biased region" description="Polar residues" evidence="2">
    <location>
        <begin position="294"/>
        <end position="308"/>
    </location>
</feature>
<dbReference type="CDD" id="cd05399">
    <property type="entry name" value="NT_Rel-Spo_like"/>
    <property type="match status" value="1"/>
</dbReference>
<evidence type="ECO:0000313" key="5">
    <source>
        <dbReference type="Proteomes" id="UP000182584"/>
    </source>
</evidence>
<dbReference type="Proteomes" id="UP000182584">
    <property type="component" value="Unassembled WGS sequence"/>
</dbReference>
<dbReference type="InterPro" id="IPR052366">
    <property type="entry name" value="GTP_Pyrophosphokinase"/>
</dbReference>
<dbReference type="PANTHER" id="PTHR47837:SF2">
    <property type="entry name" value="GTP PYROPHOSPHOKINASE YWAC"/>
    <property type="match status" value="1"/>
</dbReference>
<dbReference type="GO" id="GO:0015970">
    <property type="term" value="P:guanosine tetraphosphate biosynthetic process"/>
    <property type="evidence" value="ECO:0007669"/>
    <property type="project" value="UniProtKB-UniPathway"/>
</dbReference>
<feature type="region of interest" description="Disordered" evidence="2">
    <location>
        <begin position="294"/>
        <end position="334"/>
    </location>
</feature>
<dbReference type="EMBL" id="FOGJ01000030">
    <property type="protein sequence ID" value="SES33110.1"/>
    <property type="molecule type" value="Genomic_DNA"/>
</dbReference>
<name>A0A1H9WGT8_BUTFI</name>
<accession>A0A1H9WGT8</accession>
<evidence type="ECO:0000313" key="4">
    <source>
        <dbReference type="EMBL" id="SES33110.1"/>
    </source>
</evidence>
<evidence type="ECO:0000256" key="1">
    <source>
        <dbReference type="ARBA" id="ARBA00004976"/>
    </source>
</evidence>